<organism evidence="1 2">
    <name type="scientific">Niastella soli</name>
    <dbReference type="NCBI Taxonomy" id="2821487"/>
    <lineage>
        <taxon>Bacteria</taxon>
        <taxon>Pseudomonadati</taxon>
        <taxon>Bacteroidota</taxon>
        <taxon>Chitinophagia</taxon>
        <taxon>Chitinophagales</taxon>
        <taxon>Chitinophagaceae</taxon>
        <taxon>Niastella</taxon>
    </lineage>
</organism>
<keyword evidence="2" id="KW-1185">Reference proteome</keyword>
<dbReference type="Proteomes" id="UP000677244">
    <property type="component" value="Unassembled WGS sequence"/>
</dbReference>
<evidence type="ECO:0000313" key="2">
    <source>
        <dbReference type="Proteomes" id="UP000677244"/>
    </source>
</evidence>
<proteinExistence type="predicted"/>
<protein>
    <recommendedName>
        <fullName evidence="3">P pilus assembly/Cpx signaling pathway, periplasmic inhibitor/zinc-resistance associated protein</fullName>
    </recommendedName>
</protein>
<gene>
    <name evidence="1" type="ORF">J7I42_12430</name>
</gene>
<evidence type="ECO:0008006" key="3">
    <source>
        <dbReference type="Google" id="ProtNLM"/>
    </source>
</evidence>
<evidence type="ECO:0000313" key="1">
    <source>
        <dbReference type="EMBL" id="MBO9201077.1"/>
    </source>
</evidence>
<dbReference type="RefSeq" id="WP_209139108.1">
    <property type="nucleotide sequence ID" value="NZ_JAGHKO010000001.1"/>
</dbReference>
<comment type="caution">
    <text evidence="1">The sequence shown here is derived from an EMBL/GenBank/DDBJ whole genome shotgun (WGS) entry which is preliminary data.</text>
</comment>
<sequence>MKWVSILLFGMFITMGVTGSAQQRLININERDRLRLRDLNLTPEQKRRLVRLVQRERMQQYMNQQELNDILTPRQRTQLMKWREQRSRNDSTEVKP</sequence>
<accession>A0ABS3YT30</accession>
<reference evidence="1 2" key="1">
    <citation type="submission" date="2021-03" db="EMBL/GenBank/DDBJ databases">
        <title>Assistant Professor.</title>
        <authorList>
            <person name="Huq M.A."/>
        </authorList>
    </citation>
    <scope>NUCLEOTIDE SEQUENCE [LARGE SCALE GENOMIC DNA]</scope>
    <source>
        <strain evidence="1 2">MAH-29</strain>
    </source>
</reference>
<dbReference type="EMBL" id="JAGHKO010000001">
    <property type="protein sequence ID" value="MBO9201077.1"/>
    <property type="molecule type" value="Genomic_DNA"/>
</dbReference>
<name>A0ABS3YT30_9BACT</name>